<sequence>MPSGGSGKEVFGNPSTLAKSGRLEPFFFVPGNPFNKENPPSTSLDDDNKRLSFFVIHHHSTPLTSDLKKLELIQEDQPLCRLQLQTISRPNSWTDINLALSLQGKVQQVKALIHSLMNTVWITEQELRLQQDKWLDEGGTDVIIALDDGKIDRAKTVHLLWWQQLTSPPVHTHKLVINPCILPGLVSAERL</sequence>
<evidence type="ECO:0000313" key="2">
    <source>
        <dbReference type="Proteomes" id="UP000296049"/>
    </source>
</evidence>
<dbReference type="EMBL" id="KB743192">
    <property type="protein sequence ID" value="EOB00499.1"/>
    <property type="molecule type" value="Genomic_DNA"/>
</dbReference>
<reference evidence="2" key="1">
    <citation type="journal article" date="2013" name="Nat. Genet.">
        <title>The duck genome and transcriptome provide insight into an avian influenza virus reservoir species.</title>
        <authorList>
            <person name="Huang Y."/>
            <person name="Li Y."/>
            <person name="Burt D.W."/>
            <person name="Chen H."/>
            <person name="Zhang Y."/>
            <person name="Qian W."/>
            <person name="Kim H."/>
            <person name="Gan S."/>
            <person name="Zhao Y."/>
            <person name="Li J."/>
            <person name="Yi K."/>
            <person name="Feng H."/>
            <person name="Zhu P."/>
            <person name="Li B."/>
            <person name="Liu Q."/>
            <person name="Fairley S."/>
            <person name="Magor K.E."/>
            <person name="Du Z."/>
            <person name="Hu X."/>
            <person name="Goodman L."/>
            <person name="Tafer H."/>
            <person name="Vignal A."/>
            <person name="Lee T."/>
            <person name="Kim K.W."/>
            <person name="Sheng Z."/>
            <person name="An Y."/>
            <person name="Searle S."/>
            <person name="Herrero J."/>
            <person name="Groenen M.A."/>
            <person name="Crooijmans R.P."/>
            <person name="Faraut T."/>
            <person name="Cai Q."/>
            <person name="Webster R.G."/>
            <person name="Aldridge J.R."/>
            <person name="Warren W.C."/>
            <person name="Bartschat S."/>
            <person name="Kehr S."/>
            <person name="Marz M."/>
            <person name="Stadler P.F."/>
            <person name="Smith J."/>
            <person name="Kraus R.H."/>
            <person name="Zhao Y."/>
            <person name="Ren L."/>
            <person name="Fei J."/>
            <person name="Morisson M."/>
            <person name="Kaiser P."/>
            <person name="Griffin D.K."/>
            <person name="Rao M."/>
            <person name="Pitel F."/>
            <person name="Wang J."/>
            <person name="Li N."/>
        </authorList>
    </citation>
    <scope>NUCLEOTIDE SEQUENCE [LARGE SCALE GENOMIC DNA]</scope>
</reference>
<organism evidence="1 2">
    <name type="scientific">Anas platyrhynchos</name>
    <name type="common">Mallard</name>
    <name type="synonym">Anas boschas</name>
    <dbReference type="NCBI Taxonomy" id="8839"/>
    <lineage>
        <taxon>Eukaryota</taxon>
        <taxon>Metazoa</taxon>
        <taxon>Chordata</taxon>
        <taxon>Craniata</taxon>
        <taxon>Vertebrata</taxon>
        <taxon>Euteleostomi</taxon>
        <taxon>Archelosauria</taxon>
        <taxon>Archosauria</taxon>
        <taxon>Dinosauria</taxon>
        <taxon>Saurischia</taxon>
        <taxon>Theropoda</taxon>
        <taxon>Coelurosauria</taxon>
        <taxon>Aves</taxon>
        <taxon>Neognathae</taxon>
        <taxon>Galloanserae</taxon>
        <taxon>Anseriformes</taxon>
        <taxon>Anatidae</taxon>
        <taxon>Anatinae</taxon>
        <taxon>Anas</taxon>
    </lineage>
</organism>
<keyword evidence="2" id="KW-1185">Reference proteome</keyword>
<evidence type="ECO:0000313" key="1">
    <source>
        <dbReference type="EMBL" id="EOB00499.1"/>
    </source>
</evidence>
<gene>
    <name evidence="1" type="ORF">Anapl_13408</name>
</gene>
<dbReference type="Proteomes" id="UP000296049">
    <property type="component" value="Unassembled WGS sequence"/>
</dbReference>
<name>R0L4H9_ANAPL</name>
<proteinExistence type="predicted"/>
<accession>R0L4H9</accession>
<dbReference type="AlphaFoldDB" id="R0L4H9"/>
<protein>
    <submittedName>
        <fullName evidence="1">Uncharacterized protein</fullName>
    </submittedName>
</protein>